<evidence type="ECO:0000313" key="3">
    <source>
        <dbReference type="Proteomes" id="UP000094769"/>
    </source>
</evidence>
<dbReference type="Gene3D" id="3.30.70.100">
    <property type="match status" value="1"/>
</dbReference>
<dbReference type="NCBIfam" id="TIGR02118">
    <property type="entry name" value="EthD family reductase"/>
    <property type="match status" value="1"/>
</dbReference>
<dbReference type="EMBL" id="MARB01000031">
    <property type="protein sequence ID" value="ODJ85957.1"/>
    <property type="molecule type" value="Genomic_DNA"/>
</dbReference>
<evidence type="ECO:0000313" key="2">
    <source>
        <dbReference type="EMBL" id="ODJ85957.1"/>
    </source>
</evidence>
<sequence>MIKFVMCKTRHPDMSREEFKDYWMNKHGPFFMSNTDAMGAKKYVQSHTLATPLNEVLRTSRGMLPEYDGVAEVWFESEKALIEGMSSPEGQKLGAALLDDERNFIDHSNSTAFIVEEYEF</sequence>
<dbReference type="InterPro" id="IPR009799">
    <property type="entry name" value="EthD_dom"/>
</dbReference>
<reference evidence="2 3" key="1">
    <citation type="submission" date="2016-06" db="EMBL/GenBank/DDBJ databases">
        <title>Genome sequence of endosymbiont of Candidatus Endolucinida thiodiazotropha.</title>
        <authorList>
            <person name="Poehlein A."/>
            <person name="Koenig S."/>
            <person name="Heiden S.E."/>
            <person name="Thuermer A."/>
            <person name="Voget S."/>
            <person name="Daniel R."/>
            <person name="Markert S."/>
            <person name="Gros O."/>
            <person name="Schweder T."/>
        </authorList>
    </citation>
    <scope>NUCLEOTIDE SEQUENCE [LARGE SCALE GENOMIC DNA]</scope>
    <source>
        <strain evidence="2 3">COS</strain>
    </source>
</reference>
<organism evidence="2 3">
    <name type="scientific">Candidatus Thiodiazotropha endolucinida</name>
    <dbReference type="NCBI Taxonomy" id="1655433"/>
    <lineage>
        <taxon>Bacteria</taxon>
        <taxon>Pseudomonadati</taxon>
        <taxon>Pseudomonadota</taxon>
        <taxon>Gammaproteobacteria</taxon>
        <taxon>Chromatiales</taxon>
        <taxon>Sedimenticolaceae</taxon>
        <taxon>Candidatus Thiodiazotropha</taxon>
    </lineage>
</organism>
<comment type="caution">
    <text evidence="2">The sequence shown here is derived from an EMBL/GenBank/DDBJ whole genome shotgun (WGS) entry which is preliminary data.</text>
</comment>
<feature type="domain" description="EthD" evidence="1">
    <location>
        <begin position="11"/>
        <end position="108"/>
    </location>
</feature>
<dbReference type="Proteomes" id="UP000094769">
    <property type="component" value="Unassembled WGS sequence"/>
</dbReference>
<dbReference type="RefSeq" id="WP_069128171.1">
    <property type="nucleotide sequence ID" value="NZ_MARB01000031.1"/>
</dbReference>
<dbReference type="AlphaFoldDB" id="A0A7Z0VI35"/>
<dbReference type="OrthoDB" id="6369070at2"/>
<accession>A0A7Z0VI35</accession>
<dbReference type="GO" id="GO:0016491">
    <property type="term" value="F:oxidoreductase activity"/>
    <property type="evidence" value="ECO:0007669"/>
    <property type="project" value="InterPro"/>
</dbReference>
<keyword evidence="3" id="KW-1185">Reference proteome</keyword>
<dbReference type="SUPFAM" id="SSF54909">
    <property type="entry name" value="Dimeric alpha+beta barrel"/>
    <property type="match status" value="1"/>
</dbReference>
<proteinExistence type="predicted"/>
<evidence type="ECO:0000259" key="1">
    <source>
        <dbReference type="Pfam" id="PF07110"/>
    </source>
</evidence>
<protein>
    <submittedName>
        <fullName evidence="2">EthD protein</fullName>
    </submittedName>
</protein>
<name>A0A7Z0VI35_9GAMM</name>
<gene>
    <name evidence="2" type="ORF">CODIS_38530</name>
</gene>
<dbReference type="InterPro" id="IPR011008">
    <property type="entry name" value="Dimeric_a/b-barrel"/>
</dbReference>
<dbReference type="Pfam" id="PF07110">
    <property type="entry name" value="EthD"/>
    <property type="match status" value="1"/>
</dbReference>